<accession>A0AAW1V1P7</accession>
<gene>
    <name evidence="2" type="ORF">WA026_004282</name>
</gene>
<protein>
    <submittedName>
        <fullName evidence="2">Uncharacterized protein</fullName>
    </submittedName>
</protein>
<feature type="region of interest" description="Disordered" evidence="1">
    <location>
        <begin position="1"/>
        <end position="51"/>
    </location>
</feature>
<feature type="compositionally biased region" description="Basic residues" evidence="1">
    <location>
        <begin position="1"/>
        <end position="12"/>
    </location>
</feature>
<feature type="region of interest" description="Disordered" evidence="1">
    <location>
        <begin position="80"/>
        <end position="110"/>
    </location>
</feature>
<evidence type="ECO:0000256" key="1">
    <source>
        <dbReference type="SAM" id="MobiDB-lite"/>
    </source>
</evidence>
<proteinExistence type="predicted"/>
<dbReference type="EMBL" id="JARQZJ010000122">
    <property type="protein sequence ID" value="KAK9888998.1"/>
    <property type="molecule type" value="Genomic_DNA"/>
</dbReference>
<dbReference type="AlphaFoldDB" id="A0AAW1V1P7"/>
<keyword evidence="3" id="KW-1185">Reference proteome</keyword>
<evidence type="ECO:0000313" key="3">
    <source>
        <dbReference type="Proteomes" id="UP001431783"/>
    </source>
</evidence>
<organism evidence="2 3">
    <name type="scientific">Henosepilachna vigintioctopunctata</name>
    <dbReference type="NCBI Taxonomy" id="420089"/>
    <lineage>
        <taxon>Eukaryota</taxon>
        <taxon>Metazoa</taxon>
        <taxon>Ecdysozoa</taxon>
        <taxon>Arthropoda</taxon>
        <taxon>Hexapoda</taxon>
        <taxon>Insecta</taxon>
        <taxon>Pterygota</taxon>
        <taxon>Neoptera</taxon>
        <taxon>Endopterygota</taxon>
        <taxon>Coleoptera</taxon>
        <taxon>Polyphaga</taxon>
        <taxon>Cucujiformia</taxon>
        <taxon>Coccinelloidea</taxon>
        <taxon>Coccinellidae</taxon>
        <taxon>Epilachninae</taxon>
        <taxon>Epilachnini</taxon>
        <taxon>Henosepilachna</taxon>
    </lineage>
</organism>
<evidence type="ECO:0000313" key="2">
    <source>
        <dbReference type="EMBL" id="KAK9888998.1"/>
    </source>
</evidence>
<name>A0AAW1V1P7_9CUCU</name>
<sequence length="248" mass="28999">MGRNSKKKPRSRSLREDEDHICSFSSSEDSESDRKMMRKVAKQTQQEDNKQTIIKLNVPTPNRFDILTEQELRDIEMTTQIQQEQTPKKETKKLPPTNLVPEGEKNSNLSKMEAKRAYTAQEIKQIAPGYRGKPENFDPTRKEKVERISLYYQKKRNKMCQRKVVQVHQNYRLIHIYKINRQRNETRASLLSIFGIDVSVTPISPREQFSANYLKVINLSQETLSTYQADETQLDYASNAKYLLCTCC</sequence>
<reference evidence="2 3" key="1">
    <citation type="submission" date="2023-03" db="EMBL/GenBank/DDBJ databases">
        <title>Genome insight into feeding habits of ladybird beetles.</title>
        <authorList>
            <person name="Li H.-S."/>
            <person name="Huang Y.-H."/>
            <person name="Pang H."/>
        </authorList>
    </citation>
    <scope>NUCLEOTIDE SEQUENCE [LARGE SCALE GENOMIC DNA]</scope>
    <source>
        <strain evidence="2">SYSU_2023b</strain>
        <tissue evidence="2">Whole body</tissue>
    </source>
</reference>
<comment type="caution">
    <text evidence="2">The sequence shown here is derived from an EMBL/GenBank/DDBJ whole genome shotgun (WGS) entry which is preliminary data.</text>
</comment>
<dbReference type="Proteomes" id="UP001431783">
    <property type="component" value="Unassembled WGS sequence"/>
</dbReference>